<dbReference type="InterPro" id="IPR038109">
    <property type="entry name" value="DNA_bind_recomb_sf"/>
</dbReference>
<protein>
    <submittedName>
        <fullName evidence="3">Recombinase</fullName>
    </submittedName>
</protein>
<proteinExistence type="predicted"/>
<dbReference type="STRING" id="398512.Bccel_0025"/>
<evidence type="ECO:0000259" key="2">
    <source>
        <dbReference type="PROSITE" id="PS51737"/>
    </source>
</evidence>
<accession>A0A0L6JGC1</accession>
<dbReference type="Gene3D" id="3.40.50.1390">
    <property type="entry name" value="Resolvase, N-terminal catalytic domain"/>
    <property type="match status" value="1"/>
</dbReference>
<dbReference type="Pfam" id="PF13408">
    <property type="entry name" value="Zn_ribbon_recom"/>
    <property type="match status" value="1"/>
</dbReference>
<dbReference type="PANTHER" id="PTHR30461">
    <property type="entry name" value="DNA-INVERTASE FROM LAMBDOID PROPHAGE"/>
    <property type="match status" value="1"/>
</dbReference>
<dbReference type="AlphaFoldDB" id="A0A0L6JGC1"/>
<dbReference type="GO" id="GO:0003677">
    <property type="term" value="F:DNA binding"/>
    <property type="evidence" value="ECO:0007669"/>
    <property type="project" value="InterPro"/>
</dbReference>
<dbReference type="OrthoDB" id="9769353at2"/>
<dbReference type="PANTHER" id="PTHR30461:SF23">
    <property type="entry name" value="DNA RECOMBINASE-RELATED"/>
    <property type="match status" value="1"/>
</dbReference>
<comment type="caution">
    <text evidence="3">The sequence shown here is derived from an EMBL/GenBank/DDBJ whole genome shotgun (WGS) entry which is preliminary data.</text>
</comment>
<gene>
    <name evidence="3" type="ORF">Bccel_0025</name>
</gene>
<sequence>MKCVAYCRVSKDTSDQLNSLENQIRHYSELFKKKGFEGAECGMYYAKEGKEEIVKYIPAIFADEGISGTKLKNREAFKYMLECAYRKEFDIIYVKNTQRWARSVEDGAGILKKLKVIGVKVIFEDGNINNFDHEMTINILLSTAQEESRAKSAAVQFGIKKAQEQGKFTSAIPYGYRKENGFLKPISEQLEIVKTIFNLYLQGWGGTKISRHLNNQNIPTQKGKRWTQVQIHDVITNPIYKGMQVTHTVQNTDINVSETSYSDGEKEYKYKSIKKLDESDWIVNQIEELRAVSDEVFNEVQEENEKRKELNKRGNRQSNENIFSNLLYCQHCGRAMRRKKLWGWKRKDGTRNFGIEWVCVSHDTYHNDICRFRNSWHEDVLANRIKEEIDSIRNNQEKLDNTFSEYMVQFLSSEDVSDRMTYLEVNLEEINAEIKANLKLYTKNIIDDEQYKEQNDELQTQKKELESELAKLKRIDEAREEAKRKFHNYIKFINKIDLENLDNSLLKRIIKKIEAYTYINDKGAEEKDIMIIWNMLEKSFDDIFYKKAKNL</sequence>
<dbReference type="InterPro" id="IPR011109">
    <property type="entry name" value="DNA_bind_recombinase_dom"/>
</dbReference>
<dbReference type="SMART" id="SM00857">
    <property type="entry name" value="Resolvase"/>
    <property type="match status" value="1"/>
</dbReference>
<dbReference type="InterPro" id="IPR006119">
    <property type="entry name" value="Resolv_N"/>
</dbReference>
<dbReference type="SUPFAM" id="SSF53041">
    <property type="entry name" value="Resolvase-like"/>
    <property type="match status" value="1"/>
</dbReference>
<dbReference type="GO" id="GO:0000150">
    <property type="term" value="F:DNA strand exchange activity"/>
    <property type="evidence" value="ECO:0007669"/>
    <property type="project" value="InterPro"/>
</dbReference>
<dbReference type="PATRIC" id="fig|398512.5.peg.31"/>
<dbReference type="Pfam" id="PF00239">
    <property type="entry name" value="Resolvase"/>
    <property type="match status" value="1"/>
</dbReference>
<dbReference type="InterPro" id="IPR025827">
    <property type="entry name" value="Zn_ribbon_recom_dom"/>
</dbReference>
<dbReference type="RefSeq" id="WP_036939291.1">
    <property type="nucleotide sequence ID" value="NZ_JQKC01000009.1"/>
</dbReference>
<keyword evidence="4" id="KW-1185">Reference proteome</keyword>
<feature type="domain" description="Recombinase" evidence="2">
    <location>
        <begin position="173"/>
        <end position="310"/>
    </location>
</feature>
<feature type="coiled-coil region" evidence="1">
    <location>
        <begin position="448"/>
        <end position="485"/>
    </location>
</feature>
<evidence type="ECO:0000313" key="3">
    <source>
        <dbReference type="EMBL" id="KNY24768.1"/>
    </source>
</evidence>
<dbReference type="Pfam" id="PF07508">
    <property type="entry name" value="Recombinase"/>
    <property type="match status" value="1"/>
</dbReference>
<evidence type="ECO:0000256" key="1">
    <source>
        <dbReference type="SAM" id="Coils"/>
    </source>
</evidence>
<name>A0A0L6JGC1_9FIRM</name>
<organism evidence="3 4">
    <name type="scientific">Pseudobacteroides cellulosolvens ATCC 35603 = DSM 2933</name>
    <dbReference type="NCBI Taxonomy" id="398512"/>
    <lineage>
        <taxon>Bacteria</taxon>
        <taxon>Bacillati</taxon>
        <taxon>Bacillota</taxon>
        <taxon>Clostridia</taxon>
        <taxon>Eubacteriales</taxon>
        <taxon>Oscillospiraceae</taxon>
        <taxon>Pseudobacteroides</taxon>
    </lineage>
</organism>
<dbReference type="Proteomes" id="UP000036923">
    <property type="component" value="Unassembled WGS sequence"/>
</dbReference>
<dbReference type="InterPro" id="IPR050639">
    <property type="entry name" value="SSR_resolvase"/>
</dbReference>
<dbReference type="eggNOG" id="COG1961">
    <property type="taxonomic scope" value="Bacteria"/>
</dbReference>
<reference evidence="4" key="1">
    <citation type="submission" date="2015-07" db="EMBL/GenBank/DDBJ databases">
        <title>Near-Complete Genome Sequence of the Cellulolytic Bacterium Bacteroides (Pseudobacteroides) cellulosolvens ATCC 35603.</title>
        <authorList>
            <person name="Dassa B."/>
            <person name="Utturkar S.M."/>
            <person name="Klingeman D.M."/>
            <person name="Hurt R.A."/>
            <person name="Keller M."/>
            <person name="Xu J."/>
            <person name="Reddy Y.H.K."/>
            <person name="Borovok I."/>
            <person name="Grinberg I.R."/>
            <person name="Lamed R."/>
            <person name="Zhivin O."/>
            <person name="Bayer E.A."/>
            <person name="Brown S.D."/>
        </authorList>
    </citation>
    <scope>NUCLEOTIDE SEQUENCE [LARGE SCALE GENOMIC DNA]</scope>
    <source>
        <strain evidence="4">DSM 2933</strain>
    </source>
</reference>
<dbReference type="EMBL" id="LGTC01000001">
    <property type="protein sequence ID" value="KNY24768.1"/>
    <property type="molecule type" value="Genomic_DNA"/>
</dbReference>
<dbReference type="InterPro" id="IPR036162">
    <property type="entry name" value="Resolvase-like_N_sf"/>
</dbReference>
<keyword evidence="1" id="KW-0175">Coiled coil</keyword>
<dbReference type="PROSITE" id="PS51737">
    <property type="entry name" value="RECOMBINASE_DNA_BIND"/>
    <property type="match status" value="1"/>
</dbReference>
<evidence type="ECO:0000313" key="4">
    <source>
        <dbReference type="Proteomes" id="UP000036923"/>
    </source>
</evidence>
<feature type="coiled-coil region" evidence="1">
    <location>
        <begin position="286"/>
        <end position="320"/>
    </location>
</feature>
<dbReference type="CDD" id="cd00338">
    <property type="entry name" value="Ser_Recombinase"/>
    <property type="match status" value="1"/>
</dbReference>
<dbReference type="Gene3D" id="3.90.1750.20">
    <property type="entry name" value="Putative Large Serine Recombinase, Chain B, Domain 2"/>
    <property type="match status" value="1"/>
</dbReference>